<comment type="function">
    <text evidence="3">Required for rescue of stalled ribosomes mediated by trans-translation. Binds to transfer-messenger RNA (tmRNA), required for stable association of tmRNA with ribosomes. tmRNA and SmpB together mimic tRNA shape, replacing the anticodon stem-loop with SmpB. tmRNA is encoded by the ssrA gene; the 2 termini fold to resemble tRNA(Ala) and it encodes a 'tag peptide', a short internal open reading frame. During trans-translation Ala-aminoacylated tmRNA acts like a tRNA, entering the A-site of stalled ribosomes, displacing the stalled mRNA. The ribosome then switches to translate the ORF on the tmRNA; the nascent peptide is terminated with the 'tag peptide' encoded by the tmRNA and targeted for degradation. The ribosome is freed to recommence translation, which seems to be the essential function of trans-translation.</text>
</comment>
<dbReference type="SUPFAM" id="SSF74982">
    <property type="entry name" value="Small protein B (SmpB)"/>
    <property type="match status" value="1"/>
</dbReference>
<dbReference type="Gene3D" id="2.40.280.10">
    <property type="match status" value="1"/>
</dbReference>
<evidence type="ECO:0000256" key="1">
    <source>
        <dbReference type="ARBA" id="ARBA00022490"/>
    </source>
</evidence>
<organism evidence="5 6">
    <name type="scientific">Candidatus Nitrohelix vancouverensis</name>
    <dbReference type="NCBI Taxonomy" id="2705534"/>
    <lineage>
        <taxon>Bacteria</taxon>
        <taxon>Pseudomonadati</taxon>
        <taxon>Nitrospinota/Tectimicrobiota group</taxon>
        <taxon>Nitrospinota</taxon>
        <taxon>Nitrospinia</taxon>
        <taxon>Nitrospinales</taxon>
        <taxon>Nitrospinaceae</taxon>
        <taxon>Candidatus Nitrohelix</taxon>
    </lineage>
</organism>
<protein>
    <recommendedName>
        <fullName evidence="3">SsrA-binding protein</fullName>
    </recommendedName>
    <alternativeName>
        <fullName evidence="3">Small protein B</fullName>
    </alternativeName>
</protein>
<dbReference type="PANTHER" id="PTHR30308">
    <property type="entry name" value="TMRNA-BINDING COMPONENT OF TRANS-TRANSLATION TAGGING COMPLEX"/>
    <property type="match status" value="1"/>
</dbReference>
<keyword evidence="1 3" id="KW-0963">Cytoplasm</keyword>
<accession>A0A7T0C4H9</accession>
<sequence>MSEIKIICQNKKARHDYFIDECMEAGIALRGPEVKSLRAGKANLSDSYATVEGGEVWLLNCHITPYDPAHQFNSHPLRKRKLLLHKREIDKLIGRTQEKGWNLIPLKLYFKGGKIKVEICLAQGKKHYDKRESIKQRQAKREIDQAMKNNR</sequence>
<comment type="similarity">
    <text evidence="3">Belongs to the SmpB family.</text>
</comment>
<feature type="region of interest" description="Disordered" evidence="4">
    <location>
        <begin position="131"/>
        <end position="151"/>
    </location>
</feature>
<dbReference type="NCBIfam" id="NF003843">
    <property type="entry name" value="PRK05422.1"/>
    <property type="match status" value="1"/>
</dbReference>
<evidence type="ECO:0000256" key="3">
    <source>
        <dbReference type="HAMAP-Rule" id="MF_00023"/>
    </source>
</evidence>
<feature type="compositionally biased region" description="Basic and acidic residues" evidence="4">
    <location>
        <begin position="131"/>
        <end position="145"/>
    </location>
</feature>
<dbReference type="AlphaFoldDB" id="A0A7T0C4H9"/>
<dbReference type="GO" id="GO:0005829">
    <property type="term" value="C:cytosol"/>
    <property type="evidence" value="ECO:0007669"/>
    <property type="project" value="TreeGrafter"/>
</dbReference>
<dbReference type="InterPro" id="IPR020081">
    <property type="entry name" value="SsrA-bd_prot_CS"/>
</dbReference>
<dbReference type="PROSITE" id="PS01317">
    <property type="entry name" value="SSRP"/>
    <property type="match status" value="1"/>
</dbReference>
<dbReference type="Proteomes" id="UP000594464">
    <property type="component" value="Chromosome"/>
</dbReference>
<dbReference type="InterPro" id="IPR023620">
    <property type="entry name" value="SmpB"/>
</dbReference>
<evidence type="ECO:0000313" key="5">
    <source>
        <dbReference type="EMBL" id="QPJ66372.1"/>
    </source>
</evidence>
<dbReference type="CDD" id="cd09294">
    <property type="entry name" value="SmpB"/>
    <property type="match status" value="1"/>
</dbReference>
<dbReference type="EMBL" id="CP048620">
    <property type="protein sequence ID" value="QPJ66372.1"/>
    <property type="molecule type" value="Genomic_DNA"/>
</dbReference>
<name>A0A7T0C4H9_9BACT</name>
<dbReference type="GO" id="GO:0070929">
    <property type="term" value="P:trans-translation"/>
    <property type="evidence" value="ECO:0007669"/>
    <property type="project" value="UniProtKB-UniRule"/>
</dbReference>
<reference evidence="6" key="1">
    <citation type="submission" date="2020-02" db="EMBL/GenBank/DDBJ databases">
        <title>Genomic and physiological characterization of two novel Nitrospinaceae genera.</title>
        <authorList>
            <person name="Mueller A.J."/>
            <person name="Jung M.-Y."/>
            <person name="Strachan C.R."/>
            <person name="Herbold C.W."/>
            <person name="Kirkegaard R.H."/>
            <person name="Daims H."/>
        </authorList>
    </citation>
    <scope>NUCLEOTIDE SEQUENCE [LARGE SCALE GENOMIC DNA]</scope>
</reference>
<evidence type="ECO:0000313" key="6">
    <source>
        <dbReference type="Proteomes" id="UP000594464"/>
    </source>
</evidence>
<evidence type="ECO:0000256" key="2">
    <source>
        <dbReference type="ARBA" id="ARBA00022884"/>
    </source>
</evidence>
<keyword evidence="2 3" id="KW-0694">RNA-binding</keyword>
<dbReference type="Pfam" id="PF01668">
    <property type="entry name" value="SmpB"/>
    <property type="match status" value="1"/>
</dbReference>
<gene>
    <name evidence="3 5" type="primary">smpB</name>
    <name evidence="5" type="ORF">G3M78_13595</name>
</gene>
<dbReference type="GO" id="GO:0003723">
    <property type="term" value="F:RNA binding"/>
    <property type="evidence" value="ECO:0007669"/>
    <property type="project" value="UniProtKB-UniRule"/>
</dbReference>
<dbReference type="HAMAP" id="MF_00023">
    <property type="entry name" value="SmpB"/>
    <property type="match status" value="1"/>
</dbReference>
<dbReference type="GO" id="GO:0070930">
    <property type="term" value="P:trans-translation-dependent protein tagging"/>
    <property type="evidence" value="ECO:0007669"/>
    <property type="project" value="TreeGrafter"/>
</dbReference>
<dbReference type="NCBIfam" id="TIGR00086">
    <property type="entry name" value="smpB"/>
    <property type="match status" value="1"/>
</dbReference>
<dbReference type="KEGG" id="nva:G3M78_13595"/>
<proteinExistence type="inferred from homology"/>
<evidence type="ECO:0000256" key="4">
    <source>
        <dbReference type="SAM" id="MobiDB-lite"/>
    </source>
</evidence>
<comment type="subcellular location">
    <subcellularLocation>
        <location evidence="3">Cytoplasm</location>
    </subcellularLocation>
    <text evidence="3">The tmRNA-SmpB complex associates with stalled 70S ribosomes.</text>
</comment>
<dbReference type="InterPro" id="IPR000037">
    <property type="entry name" value="SsrA-bd_prot"/>
</dbReference>
<dbReference type="PANTHER" id="PTHR30308:SF2">
    <property type="entry name" value="SSRA-BINDING PROTEIN"/>
    <property type="match status" value="1"/>
</dbReference>